<evidence type="ECO:0000313" key="2">
    <source>
        <dbReference type="Proteomes" id="UP000694406"/>
    </source>
</evidence>
<organism evidence="1 2">
    <name type="scientific">Laticauda laticaudata</name>
    <name type="common">Blue-ringed sea krait</name>
    <name type="synonym">Blue-lipped sea krait</name>
    <dbReference type="NCBI Taxonomy" id="8630"/>
    <lineage>
        <taxon>Eukaryota</taxon>
        <taxon>Metazoa</taxon>
        <taxon>Chordata</taxon>
        <taxon>Craniata</taxon>
        <taxon>Vertebrata</taxon>
        <taxon>Euteleostomi</taxon>
        <taxon>Lepidosauria</taxon>
        <taxon>Squamata</taxon>
        <taxon>Bifurcata</taxon>
        <taxon>Unidentata</taxon>
        <taxon>Episquamata</taxon>
        <taxon>Toxicofera</taxon>
        <taxon>Serpentes</taxon>
        <taxon>Colubroidea</taxon>
        <taxon>Elapidae</taxon>
        <taxon>Laticaudinae</taxon>
        <taxon>Laticauda</taxon>
    </lineage>
</organism>
<dbReference type="Proteomes" id="UP000694406">
    <property type="component" value="Unplaced"/>
</dbReference>
<sequence length="77" mass="8972">MEVLDGGEQNLFQWDRKLSELSEPVDSDALLYSTVRNASEISEIDWMFYFSRTVCTRGRTRKHLSPNNFCFFEKSAA</sequence>
<dbReference type="Ensembl" id="ENSLLTT00000007112.1">
    <property type="protein sequence ID" value="ENSLLTP00000006846.1"/>
    <property type="gene ID" value="ENSLLTG00000005234.1"/>
</dbReference>
<reference evidence="1" key="1">
    <citation type="submission" date="2025-08" db="UniProtKB">
        <authorList>
            <consortium name="Ensembl"/>
        </authorList>
    </citation>
    <scope>IDENTIFICATION</scope>
</reference>
<evidence type="ECO:0000313" key="1">
    <source>
        <dbReference type="Ensembl" id="ENSLLTP00000006846.1"/>
    </source>
</evidence>
<reference evidence="1" key="2">
    <citation type="submission" date="2025-09" db="UniProtKB">
        <authorList>
            <consortium name="Ensembl"/>
        </authorList>
    </citation>
    <scope>IDENTIFICATION</scope>
</reference>
<name>A0A8C5RQP3_LATLA</name>
<keyword evidence="2" id="KW-1185">Reference proteome</keyword>
<accession>A0A8C5RQP3</accession>
<proteinExistence type="predicted"/>
<dbReference type="AlphaFoldDB" id="A0A8C5RQP3"/>
<protein>
    <submittedName>
        <fullName evidence="1">Uncharacterized protein</fullName>
    </submittedName>
</protein>